<reference evidence="1 2" key="1">
    <citation type="submission" date="2018-08" db="EMBL/GenBank/DDBJ databases">
        <title>Parvularcula sp. SM1705, isolated from surface water of the South Sea China.</title>
        <authorList>
            <person name="Sun L."/>
        </authorList>
    </citation>
    <scope>NUCLEOTIDE SEQUENCE [LARGE SCALE GENOMIC DNA]</scope>
    <source>
        <strain evidence="1 2">SM1705</strain>
    </source>
</reference>
<evidence type="ECO:0008006" key="3">
    <source>
        <dbReference type="Google" id="ProtNLM"/>
    </source>
</evidence>
<dbReference type="Proteomes" id="UP000264589">
    <property type="component" value="Unassembled WGS sequence"/>
</dbReference>
<accession>A0A371RGR7</accession>
<proteinExistence type="predicted"/>
<comment type="caution">
    <text evidence="1">The sequence shown here is derived from an EMBL/GenBank/DDBJ whole genome shotgun (WGS) entry which is preliminary data.</text>
</comment>
<sequence>MPFIAAALLSLSLQQAPPPCKGAPYDDFDFWVGTWDVHGTNGQLAGRNVITEEENGCLLVERWTNTGGVTGQSYNFYDLETESWRQVWVSGGITINYAGGLNEDGSMALQGTIAYRQDPVATFPFRGKWTPNEDGTVTQTFHQYNPQTEEWGVWFIGEYSRAEAE</sequence>
<dbReference type="RefSeq" id="WP_116391263.1">
    <property type="nucleotide sequence ID" value="NZ_QUQO01000001.1"/>
</dbReference>
<dbReference type="AlphaFoldDB" id="A0A371RGR7"/>
<dbReference type="InParanoid" id="A0A371RGR7"/>
<gene>
    <name evidence="1" type="ORF">DX908_04650</name>
</gene>
<name>A0A371RGR7_9PROT</name>
<dbReference type="OrthoDB" id="8902597at2"/>
<keyword evidence="2" id="KW-1185">Reference proteome</keyword>
<evidence type="ECO:0000313" key="2">
    <source>
        <dbReference type="Proteomes" id="UP000264589"/>
    </source>
</evidence>
<protein>
    <recommendedName>
        <fullName evidence="3">DUF1579 domain-containing protein</fullName>
    </recommendedName>
</protein>
<dbReference type="EMBL" id="QUQO01000001">
    <property type="protein sequence ID" value="RFB04631.1"/>
    <property type="molecule type" value="Genomic_DNA"/>
</dbReference>
<evidence type="ECO:0000313" key="1">
    <source>
        <dbReference type="EMBL" id="RFB04631.1"/>
    </source>
</evidence>
<organism evidence="1 2">
    <name type="scientific">Parvularcula marina</name>
    <dbReference type="NCBI Taxonomy" id="2292771"/>
    <lineage>
        <taxon>Bacteria</taxon>
        <taxon>Pseudomonadati</taxon>
        <taxon>Pseudomonadota</taxon>
        <taxon>Alphaproteobacteria</taxon>
        <taxon>Parvularculales</taxon>
        <taxon>Parvularculaceae</taxon>
        <taxon>Parvularcula</taxon>
    </lineage>
</organism>